<dbReference type="Proteomes" id="UP000237347">
    <property type="component" value="Unassembled WGS sequence"/>
</dbReference>
<dbReference type="EMBL" id="PKMF04000350">
    <property type="protein sequence ID" value="KAK7836570.1"/>
    <property type="molecule type" value="Genomic_DNA"/>
</dbReference>
<gene>
    <name evidence="1" type="ORF">CFP56_022390</name>
</gene>
<evidence type="ECO:0000313" key="2">
    <source>
        <dbReference type="Proteomes" id="UP000237347"/>
    </source>
</evidence>
<comment type="caution">
    <text evidence="1">The sequence shown here is derived from an EMBL/GenBank/DDBJ whole genome shotgun (WGS) entry which is preliminary data.</text>
</comment>
<proteinExistence type="predicted"/>
<reference evidence="1 2" key="1">
    <citation type="journal article" date="2018" name="Sci. Data">
        <title>The draft genome sequence of cork oak.</title>
        <authorList>
            <person name="Ramos A.M."/>
            <person name="Usie A."/>
            <person name="Barbosa P."/>
            <person name="Barros P.M."/>
            <person name="Capote T."/>
            <person name="Chaves I."/>
            <person name="Simoes F."/>
            <person name="Abreu I."/>
            <person name="Carrasquinho I."/>
            <person name="Faro C."/>
            <person name="Guimaraes J.B."/>
            <person name="Mendonca D."/>
            <person name="Nobrega F."/>
            <person name="Rodrigues L."/>
            <person name="Saibo N.J.M."/>
            <person name="Varela M.C."/>
            <person name="Egas C."/>
            <person name="Matos J."/>
            <person name="Miguel C.M."/>
            <person name="Oliveira M.M."/>
            <person name="Ricardo C.P."/>
            <person name="Goncalves S."/>
        </authorList>
    </citation>
    <scope>NUCLEOTIDE SEQUENCE [LARGE SCALE GENOMIC DNA]</scope>
    <source>
        <strain evidence="2">cv. HL8</strain>
    </source>
</reference>
<sequence length="156" mass="17487">MVDNDGVTCSSTPSSACANGVCFWCGFNDEKVVAFDVSDEVFQTTPLPDAISLAGNRFEYGRTFTVLNELVAMIVFPKNEEEKTCFDIWVLFEFGVKESWTRLNGELFVENREGQLVLCDPFTLRLRNLHVDGVKGSLQVLYYTQSSVSIEESNNS</sequence>
<evidence type="ECO:0008006" key="3">
    <source>
        <dbReference type="Google" id="ProtNLM"/>
    </source>
</evidence>
<name>A0AAW0KB17_QUESU</name>
<protein>
    <recommendedName>
        <fullName evidence="3">F-box associated domain-containing protein</fullName>
    </recommendedName>
</protein>
<dbReference type="AlphaFoldDB" id="A0AAW0KB17"/>
<accession>A0AAW0KB17</accession>
<evidence type="ECO:0000313" key="1">
    <source>
        <dbReference type="EMBL" id="KAK7836570.1"/>
    </source>
</evidence>
<keyword evidence="2" id="KW-1185">Reference proteome</keyword>
<organism evidence="1 2">
    <name type="scientific">Quercus suber</name>
    <name type="common">Cork oak</name>
    <dbReference type="NCBI Taxonomy" id="58331"/>
    <lineage>
        <taxon>Eukaryota</taxon>
        <taxon>Viridiplantae</taxon>
        <taxon>Streptophyta</taxon>
        <taxon>Embryophyta</taxon>
        <taxon>Tracheophyta</taxon>
        <taxon>Spermatophyta</taxon>
        <taxon>Magnoliopsida</taxon>
        <taxon>eudicotyledons</taxon>
        <taxon>Gunneridae</taxon>
        <taxon>Pentapetalae</taxon>
        <taxon>rosids</taxon>
        <taxon>fabids</taxon>
        <taxon>Fagales</taxon>
        <taxon>Fagaceae</taxon>
        <taxon>Quercus</taxon>
    </lineage>
</organism>